<dbReference type="eggNOG" id="ENOG502S4Y7">
    <property type="taxonomic scope" value="Eukaryota"/>
</dbReference>
<evidence type="ECO:0000313" key="2">
    <source>
        <dbReference type="EMBL" id="EYU26466.1"/>
    </source>
</evidence>
<accession>A0A022QEW4</accession>
<evidence type="ECO:0000313" key="3">
    <source>
        <dbReference type="Proteomes" id="UP000030748"/>
    </source>
</evidence>
<evidence type="ECO:0000256" key="1">
    <source>
        <dbReference type="SAM" id="MobiDB-lite"/>
    </source>
</evidence>
<dbReference type="PANTHER" id="PTHR38386:SF6">
    <property type="entry name" value="OS05G0426900 PROTEIN"/>
    <property type="match status" value="1"/>
</dbReference>
<protein>
    <submittedName>
        <fullName evidence="2">Uncharacterized protein</fullName>
    </submittedName>
</protein>
<proteinExistence type="predicted"/>
<dbReference type="EMBL" id="KI631651">
    <property type="protein sequence ID" value="EYU26466.1"/>
    <property type="molecule type" value="Genomic_DNA"/>
</dbReference>
<name>A0A022QEW4_ERYGU</name>
<feature type="compositionally biased region" description="Low complexity" evidence="1">
    <location>
        <begin position="16"/>
        <end position="27"/>
    </location>
</feature>
<dbReference type="Proteomes" id="UP000030748">
    <property type="component" value="Unassembled WGS sequence"/>
</dbReference>
<reference evidence="2 3" key="1">
    <citation type="journal article" date="2013" name="Proc. Natl. Acad. Sci. U.S.A.">
        <title>Fine-scale variation in meiotic recombination in Mimulus inferred from population shotgun sequencing.</title>
        <authorList>
            <person name="Hellsten U."/>
            <person name="Wright K.M."/>
            <person name="Jenkins J."/>
            <person name="Shu S."/>
            <person name="Yuan Y."/>
            <person name="Wessler S.R."/>
            <person name="Schmutz J."/>
            <person name="Willis J.H."/>
            <person name="Rokhsar D.S."/>
        </authorList>
    </citation>
    <scope>NUCLEOTIDE SEQUENCE [LARGE SCALE GENOMIC DNA]</scope>
    <source>
        <strain evidence="3">cv. DUN x IM62</strain>
    </source>
</reference>
<dbReference type="PANTHER" id="PTHR38386">
    <property type="entry name" value="OS05G0426900 PROTEIN"/>
    <property type="match status" value="1"/>
</dbReference>
<gene>
    <name evidence="2" type="ORF">MIMGU_mgv1a023299mg</name>
</gene>
<sequence length="135" mass="15280">MSGYIKIKTLNTINESSSTSDSVSLTRTTKHKIDDEQSLENNSTEKVFDFGAPKFDRNSSVSCSKSRHVSSSVKKAFSMRRSSSVSERYCRIHDQHVTLADERFEFGRNNTNTNNTNNTNKRGGIFKLCKRVFGI</sequence>
<dbReference type="AlphaFoldDB" id="A0A022QEW4"/>
<feature type="region of interest" description="Disordered" evidence="1">
    <location>
        <begin position="16"/>
        <end position="40"/>
    </location>
</feature>
<keyword evidence="3" id="KW-1185">Reference proteome</keyword>
<organism evidence="2 3">
    <name type="scientific">Erythranthe guttata</name>
    <name type="common">Yellow monkey flower</name>
    <name type="synonym">Mimulus guttatus</name>
    <dbReference type="NCBI Taxonomy" id="4155"/>
    <lineage>
        <taxon>Eukaryota</taxon>
        <taxon>Viridiplantae</taxon>
        <taxon>Streptophyta</taxon>
        <taxon>Embryophyta</taxon>
        <taxon>Tracheophyta</taxon>
        <taxon>Spermatophyta</taxon>
        <taxon>Magnoliopsida</taxon>
        <taxon>eudicotyledons</taxon>
        <taxon>Gunneridae</taxon>
        <taxon>Pentapetalae</taxon>
        <taxon>asterids</taxon>
        <taxon>lamiids</taxon>
        <taxon>Lamiales</taxon>
        <taxon>Phrymaceae</taxon>
        <taxon>Erythranthe</taxon>
    </lineage>
</organism>